<evidence type="ECO:0000256" key="2">
    <source>
        <dbReference type="ARBA" id="ARBA00005582"/>
    </source>
</evidence>
<keyword evidence="8" id="KW-1185">Reference proteome</keyword>
<dbReference type="RefSeq" id="WP_320379575.1">
    <property type="nucleotide sequence ID" value="NZ_JAWDIQ010000001.1"/>
</dbReference>
<keyword evidence="4" id="KW-0378">Hydrolase</keyword>
<dbReference type="InterPro" id="IPR020476">
    <property type="entry name" value="Nudix_hydrolase"/>
</dbReference>
<proteinExistence type="inferred from homology"/>
<name>A0ABU5CR74_9BACI</name>
<evidence type="ECO:0000259" key="6">
    <source>
        <dbReference type="PROSITE" id="PS51462"/>
    </source>
</evidence>
<dbReference type="PROSITE" id="PS51462">
    <property type="entry name" value="NUDIX"/>
    <property type="match status" value="1"/>
</dbReference>
<reference evidence="7 8" key="1">
    <citation type="submission" date="2023-10" db="EMBL/GenBank/DDBJ databases">
        <title>Virgibacillus soli CC-YMP-6 genome.</title>
        <authorList>
            <person name="Miliotis G."/>
            <person name="Sengupta P."/>
            <person name="Hameed A."/>
            <person name="Chuvochina M."/>
            <person name="Mcdonagh F."/>
            <person name="Simpson A.C."/>
            <person name="Singh N.K."/>
            <person name="Rekha P.D."/>
            <person name="Raman K."/>
            <person name="Hugenholtz P."/>
            <person name="Venkateswaran K."/>
        </authorList>
    </citation>
    <scope>NUCLEOTIDE SEQUENCE [LARGE SCALE GENOMIC DNA]</scope>
    <source>
        <strain evidence="7 8">CC-YMP-6</strain>
    </source>
</reference>
<dbReference type="PANTHER" id="PTHR43758">
    <property type="entry name" value="7,8-DIHYDRO-8-OXOGUANINE TRIPHOSPHATASE"/>
    <property type="match status" value="1"/>
</dbReference>
<comment type="caution">
    <text evidence="7">The sequence shown here is derived from an EMBL/GenBank/DDBJ whole genome shotgun (WGS) entry which is preliminary data.</text>
</comment>
<evidence type="ECO:0000256" key="3">
    <source>
        <dbReference type="ARBA" id="ARBA00022723"/>
    </source>
</evidence>
<dbReference type="Gene3D" id="3.90.79.10">
    <property type="entry name" value="Nucleoside Triphosphate Pyrophosphohydrolase"/>
    <property type="match status" value="1"/>
</dbReference>
<evidence type="ECO:0000256" key="1">
    <source>
        <dbReference type="ARBA" id="ARBA00001946"/>
    </source>
</evidence>
<dbReference type="InterPro" id="IPR015797">
    <property type="entry name" value="NUDIX_hydrolase-like_dom_sf"/>
</dbReference>
<keyword evidence="5" id="KW-0460">Magnesium</keyword>
<organism evidence="7 8">
    <name type="scientific">Paracerasibacillus soli</name>
    <dbReference type="NCBI Taxonomy" id="480284"/>
    <lineage>
        <taxon>Bacteria</taxon>
        <taxon>Bacillati</taxon>
        <taxon>Bacillota</taxon>
        <taxon>Bacilli</taxon>
        <taxon>Bacillales</taxon>
        <taxon>Bacillaceae</taxon>
        <taxon>Paracerasibacillus</taxon>
    </lineage>
</organism>
<dbReference type="Proteomes" id="UP001275315">
    <property type="component" value="Unassembled WGS sequence"/>
</dbReference>
<dbReference type="PANTHER" id="PTHR43758:SF2">
    <property type="entry name" value="OXIDIZED PURINE NUCLEOSIDE TRIPHOSPHATE HYDROLASE"/>
    <property type="match status" value="1"/>
</dbReference>
<feature type="domain" description="Nudix hydrolase" evidence="6">
    <location>
        <begin position="1"/>
        <end position="127"/>
    </location>
</feature>
<gene>
    <name evidence="7" type="ORF">RWD45_10335</name>
</gene>
<sequence length="157" mass="18443">MQRVTNCILINQDYVLLIKKPSRGWYAMPGGKMEQGETIKESVVREYWEETGLTLEKPTLAGVFTFNIYDEQQLENEWMMFTFVNRNYSGTLNDHCKEGELTWVRREEVLTLPMAEGDRKIFEYVLSGNKDVLFGAFQYTTAYKLLDFRLDPWEGVK</sequence>
<evidence type="ECO:0000256" key="4">
    <source>
        <dbReference type="ARBA" id="ARBA00022801"/>
    </source>
</evidence>
<dbReference type="EMBL" id="JAWDIQ010000001">
    <property type="protein sequence ID" value="MDY0408872.1"/>
    <property type="molecule type" value="Genomic_DNA"/>
</dbReference>
<comment type="cofactor">
    <cofactor evidence="1">
        <name>Mg(2+)</name>
        <dbReference type="ChEBI" id="CHEBI:18420"/>
    </cofactor>
</comment>
<evidence type="ECO:0000256" key="5">
    <source>
        <dbReference type="ARBA" id="ARBA00022842"/>
    </source>
</evidence>
<comment type="similarity">
    <text evidence="2">Belongs to the Nudix hydrolase family.</text>
</comment>
<dbReference type="PRINTS" id="PR00502">
    <property type="entry name" value="NUDIXFAMILY"/>
</dbReference>
<protein>
    <submittedName>
        <fullName evidence="7">8-oxo-dGTP diphosphatase</fullName>
    </submittedName>
</protein>
<evidence type="ECO:0000313" key="7">
    <source>
        <dbReference type="EMBL" id="MDY0408872.1"/>
    </source>
</evidence>
<evidence type="ECO:0000313" key="8">
    <source>
        <dbReference type="Proteomes" id="UP001275315"/>
    </source>
</evidence>
<dbReference type="Pfam" id="PF00293">
    <property type="entry name" value="NUDIX"/>
    <property type="match status" value="1"/>
</dbReference>
<accession>A0ABU5CR74</accession>
<dbReference type="SUPFAM" id="SSF55811">
    <property type="entry name" value="Nudix"/>
    <property type="match status" value="1"/>
</dbReference>
<dbReference type="CDD" id="cd18886">
    <property type="entry name" value="NUDIX_MutT_Nudt1"/>
    <property type="match status" value="1"/>
</dbReference>
<keyword evidence="3" id="KW-0479">Metal-binding</keyword>
<dbReference type="InterPro" id="IPR000086">
    <property type="entry name" value="NUDIX_hydrolase_dom"/>
</dbReference>